<proteinExistence type="inferred from homology"/>
<dbReference type="Proteomes" id="UP001597417">
    <property type="component" value="Unassembled WGS sequence"/>
</dbReference>
<evidence type="ECO:0000256" key="9">
    <source>
        <dbReference type="RuleBase" id="RU361175"/>
    </source>
</evidence>
<dbReference type="PROSITE" id="PS00653">
    <property type="entry name" value="GLYCOSYL_HYDROL_F1_2"/>
    <property type="match status" value="1"/>
</dbReference>
<dbReference type="GO" id="GO:0008422">
    <property type="term" value="F:beta-glucosidase activity"/>
    <property type="evidence" value="ECO:0007669"/>
    <property type="project" value="UniProtKB-EC"/>
</dbReference>
<comment type="catalytic activity">
    <reaction evidence="1 9">
        <text>Hydrolysis of terminal, non-reducing beta-D-glucosyl residues with release of beta-D-glucose.</text>
        <dbReference type="EC" id="3.2.1.21"/>
    </reaction>
</comment>
<gene>
    <name evidence="10" type="ORF">ACFSXZ_30520</name>
</gene>
<dbReference type="InterPro" id="IPR017736">
    <property type="entry name" value="Glyco_hydro_1_beta-glucosidase"/>
</dbReference>
<organism evidence="10 11">
    <name type="scientific">Amycolatopsis pigmentata</name>
    <dbReference type="NCBI Taxonomy" id="450801"/>
    <lineage>
        <taxon>Bacteria</taxon>
        <taxon>Bacillati</taxon>
        <taxon>Actinomycetota</taxon>
        <taxon>Actinomycetes</taxon>
        <taxon>Pseudonocardiales</taxon>
        <taxon>Pseudonocardiaceae</taxon>
        <taxon>Amycolatopsis</taxon>
    </lineage>
</organism>
<evidence type="ECO:0000256" key="4">
    <source>
        <dbReference type="ARBA" id="ARBA00022801"/>
    </source>
</evidence>
<accession>A0ABW5G3D1</accession>
<dbReference type="EMBL" id="JBHUKR010000020">
    <property type="protein sequence ID" value="MFD2420671.1"/>
    <property type="molecule type" value="Genomic_DNA"/>
</dbReference>
<dbReference type="InterPro" id="IPR033132">
    <property type="entry name" value="GH_1_N_CS"/>
</dbReference>
<keyword evidence="6" id="KW-0119">Carbohydrate metabolism</keyword>
<evidence type="ECO:0000313" key="11">
    <source>
        <dbReference type="Proteomes" id="UP001597417"/>
    </source>
</evidence>
<dbReference type="SUPFAM" id="SSF51445">
    <property type="entry name" value="(Trans)glycosidases"/>
    <property type="match status" value="1"/>
</dbReference>
<protein>
    <recommendedName>
        <fullName evidence="3 9">Beta-glucosidase</fullName>
        <ecNumber evidence="3 9">3.2.1.21</ecNumber>
    </recommendedName>
</protein>
<evidence type="ECO:0000256" key="3">
    <source>
        <dbReference type="ARBA" id="ARBA00012744"/>
    </source>
</evidence>
<comment type="caution">
    <text evidence="10">The sequence shown here is derived from an EMBL/GenBank/DDBJ whole genome shotgun (WGS) entry which is preliminary data.</text>
</comment>
<dbReference type="PANTHER" id="PTHR10353:SF36">
    <property type="entry name" value="LP05116P"/>
    <property type="match status" value="1"/>
</dbReference>
<dbReference type="EC" id="3.2.1.21" evidence="3 9"/>
<keyword evidence="4 9" id="KW-0378">Hydrolase</keyword>
<evidence type="ECO:0000256" key="7">
    <source>
        <dbReference type="ARBA" id="ARBA00023295"/>
    </source>
</evidence>
<evidence type="ECO:0000256" key="5">
    <source>
        <dbReference type="ARBA" id="ARBA00023001"/>
    </source>
</evidence>
<dbReference type="Pfam" id="PF00232">
    <property type="entry name" value="Glyco_hydro_1"/>
    <property type="match status" value="1"/>
</dbReference>
<evidence type="ECO:0000256" key="2">
    <source>
        <dbReference type="ARBA" id="ARBA00010838"/>
    </source>
</evidence>
<dbReference type="PRINTS" id="PR00131">
    <property type="entry name" value="GLHYDRLASE1"/>
</dbReference>
<dbReference type="NCBIfam" id="TIGR03356">
    <property type="entry name" value="BGL"/>
    <property type="match status" value="1"/>
</dbReference>
<keyword evidence="5" id="KW-0136">Cellulose degradation</keyword>
<comment type="similarity">
    <text evidence="2 9">Belongs to the glycosyl hydrolase 1 family.</text>
</comment>
<dbReference type="RefSeq" id="WP_378268851.1">
    <property type="nucleotide sequence ID" value="NZ_JBHUKR010000020.1"/>
</dbReference>
<dbReference type="PANTHER" id="PTHR10353">
    <property type="entry name" value="GLYCOSYL HYDROLASE"/>
    <property type="match status" value="1"/>
</dbReference>
<evidence type="ECO:0000256" key="6">
    <source>
        <dbReference type="ARBA" id="ARBA00023277"/>
    </source>
</evidence>
<evidence type="ECO:0000256" key="8">
    <source>
        <dbReference type="ARBA" id="ARBA00023326"/>
    </source>
</evidence>
<keyword evidence="8" id="KW-0624">Polysaccharide degradation</keyword>
<keyword evidence="11" id="KW-1185">Reference proteome</keyword>
<keyword evidence="7 9" id="KW-0326">Glycosidase</keyword>
<dbReference type="Gene3D" id="3.20.20.80">
    <property type="entry name" value="Glycosidases"/>
    <property type="match status" value="1"/>
</dbReference>
<sequence>MFDKATKGDLLGFPRDFLWGAATASYQVEGGAAEGGRGPSIWDIFSGQEGKIHDGKTGAVACDHFHRYSEDVALMAELGLPAYRFSVAWPRVMPDGRTVSQEGLDYYRRLVDELCDKNIEPVLTLYHWDLPQALEDQGGWRSRRIVECFTNYAMAVHDALGDRVRQWTTINEPFCSAFLGYGAGIHAPGHTDPEAALVAAHHHLLAHGTALRALRSRAREGQQFSIALNFSPALADGYGPRYAEAARKFDGLHNRFFLDPVLGKGYPSDVLEDVAHVGGLAEAIQDGDLETIAGTIDWLGVNYYAPTRVKPLDDPHAPSNCPLPGLRGMDVLPPRPPLTGFGWEQTPSSLTELLRWLNWHTGGIPLIVAENGAAFEDKIDAEGRIRDDERTNYIAEHLRAVHSAIEGGADVRGYLVWSLLDNFEWSMGYSQRFGIVHVDFETQRRTVKDSALFYRDVIARNAVPSGR</sequence>
<dbReference type="InterPro" id="IPR001360">
    <property type="entry name" value="Glyco_hydro_1"/>
</dbReference>
<dbReference type="InterPro" id="IPR017853">
    <property type="entry name" value="GH"/>
</dbReference>
<evidence type="ECO:0000256" key="1">
    <source>
        <dbReference type="ARBA" id="ARBA00000448"/>
    </source>
</evidence>
<evidence type="ECO:0000313" key="10">
    <source>
        <dbReference type="EMBL" id="MFD2420671.1"/>
    </source>
</evidence>
<reference evidence="11" key="1">
    <citation type="journal article" date="2019" name="Int. J. Syst. Evol. Microbiol.">
        <title>The Global Catalogue of Microorganisms (GCM) 10K type strain sequencing project: providing services to taxonomists for standard genome sequencing and annotation.</title>
        <authorList>
            <consortium name="The Broad Institute Genomics Platform"/>
            <consortium name="The Broad Institute Genome Sequencing Center for Infectious Disease"/>
            <person name="Wu L."/>
            <person name="Ma J."/>
        </authorList>
    </citation>
    <scope>NUCLEOTIDE SEQUENCE [LARGE SCALE GENOMIC DNA]</scope>
    <source>
        <strain evidence="11">CGMCC 4.7645</strain>
    </source>
</reference>
<name>A0ABW5G3D1_9PSEU</name>